<keyword evidence="3" id="KW-0812">Transmembrane</keyword>
<proteinExistence type="predicted"/>
<feature type="coiled-coil region" evidence="1">
    <location>
        <begin position="61"/>
        <end position="109"/>
    </location>
</feature>
<dbReference type="AlphaFoldDB" id="A0A179UC53"/>
<keyword evidence="1" id="KW-0175">Coiled coil</keyword>
<dbReference type="GeneID" id="8510287"/>
<organism evidence="4 5">
    <name type="scientific">Blastomyces gilchristii (strain SLH14081)</name>
    <name type="common">Blastomyces dermatitidis</name>
    <dbReference type="NCBI Taxonomy" id="559298"/>
    <lineage>
        <taxon>Eukaryota</taxon>
        <taxon>Fungi</taxon>
        <taxon>Dikarya</taxon>
        <taxon>Ascomycota</taxon>
        <taxon>Pezizomycotina</taxon>
        <taxon>Eurotiomycetes</taxon>
        <taxon>Eurotiomycetidae</taxon>
        <taxon>Onygenales</taxon>
        <taxon>Ajellomycetaceae</taxon>
        <taxon>Blastomyces</taxon>
    </lineage>
</organism>
<dbReference type="KEGG" id="bgh:BDBG_01916"/>
<evidence type="ECO:0000313" key="4">
    <source>
        <dbReference type="EMBL" id="OAT05534.1"/>
    </source>
</evidence>
<name>A0A179UC53_BLAGS</name>
<sequence length="527" mass="59390">MCSEDAGSVQGDQSQSGPAERLESGEQGQTSTSSFKRPSENDLQDGRTNKKHKSNYNPKTKAMLQSELDQAKKSIKALNTKCSRLKRENNTLKDQNMELQTSMMELREEHNLPKMDDSDVRNRLQNLMNLYRDWAREYSPEEPVDFDSLPSDMPRSLHESLFMHTTCSGNLKALSKFTYGKFIFLNTFLAHFVCWFIVENPIFFLNREFQEQKKCPSRQFLNELMECVPRHKKDAWIGWTLRTLEPKLQGHGGNSRIVEYNGILSRTTTFYEKSARSFIDMTAVLLKPLTEGAVANRLRSLVHVMATTGTLVLRLRQQNYDVKYLTSDAGLLQGKTFSRTSETMEPHPALRLKQDDKSLDGSVIDFTIQPAIFASWFDGPGEEERVKFWTKAIVWAGGCEQIGIKKRGGISCQENRTESSQPEFSILSPSETSSLELLSAVEIPAASTSHEAQTKYSPMNSSEISTRPMDHMASEAKDTRLIVNTALNPAPTDAERDGPALLSQTLNATEDAESGDESCEDFVTQDS</sequence>
<feature type="region of interest" description="Disordered" evidence="2">
    <location>
        <begin position="488"/>
        <end position="527"/>
    </location>
</feature>
<evidence type="ECO:0000256" key="1">
    <source>
        <dbReference type="SAM" id="Coils"/>
    </source>
</evidence>
<evidence type="ECO:0000313" key="5">
    <source>
        <dbReference type="Proteomes" id="UP000002038"/>
    </source>
</evidence>
<evidence type="ECO:0000256" key="2">
    <source>
        <dbReference type="SAM" id="MobiDB-lite"/>
    </source>
</evidence>
<gene>
    <name evidence="4" type="ORF">BDBG_01916</name>
</gene>
<evidence type="ECO:0008006" key="6">
    <source>
        <dbReference type="Google" id="ProtNLM"/>
    </source>
</evidence>
<accession>A0A179UC53</accession>
<feature type="compositionally biased region" description="Acidic residues" evidence="2">
    <location>
        <begin position="510"/>
        <end position="520"/>
    </location>
</feature>
<keyword evidence="3" id="KW-0472">Membrane</keyword>
<dbReference type="EMBL" id="GG657450">
    <property type="protein sequence ID" value="OAT05534.1"/>
    <property type="molecule type" value="Genomic_DNA"/>
</dbReference>
<keyword evidence="3" id="KW-1133">Transmembrane helix</keyword>
<feature type="region of interest" description="Disordered" evidence="2">
    <location>
        <begin position="1"/>
        <end position="59"/>
    </location>
</feature>
<dbReference type="RefSeq" id="XP_002627245.1">
    <property type="nucleotide sequence ID" value="XM_002627199.2"/>
</dbReference>
<feature type="compositionally biased region" description="Polar residues" evidence="2">
    <location>
        <begin position="26"/>
        <end position="36"/>
    </location>
</feature>
<keyword evidence="5" id="KW-1185">Reference proteome</keyword>
<reference evidence="5" key="1">
    <citation type="journal article" date="2015" name="PLoS Genet.">
        <title>The dynamic genome and transcriptome of the human fungal pathogen Blastomyces and close relative Emmonsia.</title>
        <authorList>
            <person name="Munoz J.F."/>
            <person name="Gauthier G.M."/>
            <person name="Desjardins C.A."/>
            <person name="Gallo J.E."/>
            <person name="Holder J."/>
            <person name="Sullivan T.D."/>
            <person name="Marty A.J."/>
            <person name="Carmen J.C."/>
            <person name="Chen Z."/>
            <person name="Ding L."/>
            <person name="Gujja S."/>
            <person name="Magrini V."/>
            <person name="Misas E."/>
            <person name="Mitreva M."/>
            <person name="Priest M."/>
            <person name="Saif S."/>
            <person name="Whiston E.A."/>
            <person name="Young S."/>
            <person name="Zeng Q."/>
            <person name="Goldman W.E."/>
            <person name="Mardis E.R."/>
            <person name="Taylor J.W."/>
            <person name="McEwen J.G."/>
            <person name="Clay O.K."/>
            <person name="Klein B.S."/>
            <person name="Cuomo C.A."/>
        </authorList>
    </citation>
    <scope>NUCLEOTIDE SEQUENCE [LARGE SCALE GENOMIC DNA]</scope>
    <source>
        <strain evidence="5">SLH14081</strain>
    </source>
</reference>
<dbReference type="Proteomes" id="UP000002038">
    <property type="component" value="Unassembled WGS sequence"/>
</dbReference>
<feature type="transmembrane region" description="Helical" evidence="3">
    <location>
        <begin position="179"/>
        <end position="198"/>
    </location>
</feature>
<feature type="compositionally biased region" description="Basic and acidic residues" evidence="2">
    <location>
        <begin position="37"/>
        <end position="48"/>
    </location>
</feature>
<evidence type="ECO:0000256" key="3">
    <source>
        <dbReference type="SAM" id="Phobius"/>
    </source>
</evidence>
<protein>
    <recommendedName>
        <fullName evidence="6">BZIP transcription factor</fullName>
    </recommendedName>
</protein>
<dbReference type="VEuPathDB" id="FungiDB:BDBG_01916"/>
<dbReference type="OrthoDB" id="4186128at2759"/>